<dbReference type="Proteomes" id="UP000229756">
    <property type="component" value="Unassembled WGS sequence"/>
</dbReference>
<dbReference type="AlphaFoldDB" id="A0A2M8ELI1"/>
<sequence length="85" mass="10103">MESIAQVLANLKSNDSGKYLSQEWQLYGYRLAMWLGDTERVSMYMKLAKNEDRDLLQKAWDFVKDSKARSKPRLFLWKLTQLKKV</sequence>
<comment type="caution">
    <text evidence="1">The sequence shown here is derived from an EMBL/GenBank/DDBJ whole genome shotgun (WGS) entry which is preliminary data.</text>
</comment>
<dbReference type="EMBL" id="PFSJ01000019">
    <property type="protein sequence ID" value="PJC23599.1"/>
    <property type="molecule type" value="Genomic_DNA"/>
</dbReference>
<accession>A0A2M8ELI1</accession>
<reference evidence="2" key="1">
    <citation type="submission" date="2017-09" db="EMBL/GenBank/DDBJ databases">
        <title>Depth-based differentiation of microbial function through sediment-hosted aquifers and enrichment of novel symbionts in the deep terrestrial subsurface.</title>
        <authorList>
            <person name="Probst A.J."/>
            <person name="Ladd B."/>
            <person name="Jarett J.K."/>
            <person name="Geller-Mcgrath D.E."/>
            <person name="Sieber C.M.K."/>
            <person name="Emerson J.B."/>
            <person name="Anantharaman K."/>
            <person name="Thomas B.C."/>
            <person name="Malmstrom R."/>
            <person name="Stieglmeier M."/>
            <person name="Klingl A."/>
            <person name="Woyke T."/>
            <person name="Ryan C.M."/>
            <person name="Banfield J.F."/>
        </authorList>
    </citation>
    <scope>NUCLEOTIDE SEQUENCE [LARGE SCALE GENOMIC DNA]</scope>
</reference>
<organism evidence="1 2">
    <name type="scientific">candidate division WWE3 bacterium CG_4_9_14_0_2_um_filter_35_11</name>
    <dbReference type="NCBI Taxonomy" id="1975077"/>
    <lineage>
        <taxon>Bacteria</taxon>
        <taxon>Katanobacteria</taxon>
    </lineage>
</organism>
<evidence type="ECO:0000313" key="2">
    <source>
        <dbReference type="Proteomes" id="UP000229756"/>
    </source>
</evidence>
<proteinExistence type="predicted"/>
<evidence type="ECO:0000313" key="1">
    <source>
        <dbReference type="EMBL" id="PJC23599.1"/>
    </source>
</evidence>
<protein>
    <submittedName>
        <fullName evidence="1">Uncharacterized protein</fullName>
    </submittedName>
</protein>
<gene>
    <name evidence="1" type="ORF">CO058_02470</name>
</gene>
<name>A0A2M8ELI1_UNCKA</name>